<sequence>MILLRTKTGRGAEVYGIRRLRDDWDIMILGDVLVAVADDEVETWRRPRKNS</sequence>
<proteinExistence type="predicted"/>
<dbReference type="Proteomes" id="UP000002949">
    <property type="component" value="Unassembled WGS sequence"/>
</dbReference>
<name>G6Y8U4_9HYPH</name>
<evidence type="ECO:0000313" key="1">
    <source>
        <dbReference type="EMBL" id="EHH11816.1"/>
    </source>
</evidence>
<evidence type="ECO:0000313" key="2">
    <source>
        <dbReference type="Proteomes" id="UP000002949"/>
    </source>
</evidence>
<gene>
    <name evidence="1" type="ORF">MEA186_11816</name>
</gene>
<reference evidence="1 2" key="1">
    <citation type="journal article" date="2012" name="J. Bacteriol.">
        <title>Draft Genome Sequence of Plant Growth-Promoting Rhizobium Mesorhizobium amorphae, Isolated from Zinc-Lead Mine Tailings.</title>
        <authorList>
            <person name="Hao X."/>
            <person name="Lin Y."/>
            <person name="Johnstone L."/>
            <person name="Baltrus D.A."/>
            <person name="Miller S.J."/>
            <person name="Wei G."/>
            <person name="Rensing C."/>
        </authorList>
    </citation>
    <scope>NUCLEOTIDE SEQUENCE [LARGE SCALE GENOMIC DNA]</scope>
    <source>
        <strain evidence="1 2">CCNWGS0123</strain>
    </source>
</reference>
<organism evidence="1 2">
    <name type="scientific">Mesorhizobium amorphae CCNWGS0123</name>
    <dbReference type="NCBI Taxonomy" id="1082933"/>
    <lineage>
        <taxon>Bacteria</taxon>
        <taxon>Pseudomonadati</taxon>
        <taxon>Pseudomonadota</taxon>
        <taxon>Alphaproteobacteria</taxon>
        <taxon>Hyphomicrobiales</taxon>
        <taxon>Phyllobacteriaceae</taxon>
        <taxon>Mesorhizobium</taxon>
    </lineage>
</organism>
<accession>G6Y8U4</accession>
<dbReference type="AlphaFoldDB" id="G6Y8U4"/>
<protein>
    <submittedName>
        <fullName evidence="1">Uncharacterized protein</fullName>
    </submittedName>
</protein>
<dbReference type="EMBL" id="AGSN01000096">
    <property type="protein sequence ID" value="EHH11816.1"/>
    <property type="molecule type" value="Genomic_DNA"/>
</dbReference>
<keyword evidence="2" id="KW-1185">Reference proteome</keyword>